<evidence type="ECO:0000259" key="1">
    <source>
        <dbReference type="PROSITE" id="PS51820"/>
    </source>
</evidence>
<protein>
    <submittedName>
        <fullName evidence="2">Metallophosphatase</fullName>
    </submittedName>
</protein>
<dbReference type="AlphaFoldDB" id="A0A3E4UR03"/>
<dbReference type="Proteomes" id="UP000284777">
    <property type="component" value="Unassembled WGS sequence"/>
</dbReference>
<organism evidence="2 7">
    <name type="scientific">Bacteroides stercoris</name>
    <dbReference type="NCBI Taxonomy" id="46506"/>
    <lineage>
        <taxon>Bacteria</taxon>
        <taxon>Pseudomonadati</taxon>
        <taxon>Bacteroidota</taxon>
        <taxon>Bacteroidia</taxon>
        <taxon>Bacteroidales</taxon>
        <taxon>Bacteroidaceae</taxon>
        <taxon>Bacteroides</taxon>
    </lineage>
</organism>
<dbReference type="Gene3D" id="3.60.21.10">
    <property type="match status" value="1"/>
</dbReference>
<name>A0A3E4UR03_BACSE</name>
<evidence type="ECO:0000313" key="11">
    <source>
        <dbReference type="Proteomes" id="UP000285305"/>
    </source>
</evidence>
<dbReference type="EMBL" id="QSBD01000006">
    <property type="protein sequence ID" value="RGW98457.1"/>
    <property type="molecule type" value="Genomic_DNA"/>
</dbReference>
<evidence type="ECO:0000313" key="6">
    <source>
        <dbReference type="EMBL" id="RHM18765.1"/>
    </source>
</evidence>
<gene>
    <name evidence="5" type="ORF">DW668_05640</name>
    <name evidence="4" type="ORF">DW853_13765</name>
    <name evidence="3" type="ORF">DWV41_06220</name>
    <name evidence="6" type="ORF">DWZ78_08945</name>
    <name evidence="2" type="ORF">DXC34_06185</name>
</gene>
<dbReference type="InterPro" id="IPR037524">
    <property type="entry name" value="PA14/GLEYA"/>
</dbReference>
<sequence>MKKISILLLVLWGVIPSMLFAQRQLSFQNGKFKIVQFTDLHWTSGSPKCAETERTIRTILKSENPDIAILTGDIVTEAPAINGWMSVVEIFNNAKVPFVVTMGNHDAEHMAKDSIYDLLQKSPYYVGTKGPGDVMGCGNCVIPIFDSMTKKKVESVLYCIDSNDYQPDKLYGVYDWIHFDQIAWYRKQSAHFASCNNGRPLPSLAFFHIPLLEYNELIGDGKTFGNDREGGVASSKVNSGIFASFLDRKDVMGVFAGHDHDNDYVGINKRILLGYGRVTGADAYGELIRGARIIELYEGEFKFDTWIATLSGREAIYYYPSGLNSDEERVMNYFPAMNVASPKQGVAYTYYEGQCKRVADITSCLKVKEGIMKNFLIKDAAIADHFAYEFRTLIYISKRGVYRFYTISDDGSKLYIDDKLIVDNDGGHSVRRAEGKVALEKGYHALHLLYFENYMGQELEVGFLGRDIPETPIPAEMLFLPD</sequence>
<dbReference type="EMBL" id="QRHJ01000011">
    <property type="protein sequence ID" value="RHF76606.1"/>
    <property type="molecule type" value="Genomic_DNA"/>
</dbReference>
<dbReference type="Pfam" id="PF00149">
    <property type="entry name" value="Metallophos"/>
    <property type="match status" value="1"/>
</dbReference>
<evidence type="ECO:0000313" key="8">
    <source>
        <dbReference type="Proteomes" id="UP000283762"/>
    </source>
</evidence>
<evidence type="ECO:0000313" key="5">
    <source>
        <dbReference type="EMBL" id="RHF76606.1"/>
    </source>
</evidence>
<evidence type="ECO:0000313" key="10">
    <source>
        <dbReference type="Proteomes" id="UP000284777"/>
    </source>
</evidence>
<dbReference type="Gene3D" id="3.90.182.10">
    <property type="entry name" value="Toxin - Anthrax Protective Antigen,domain 1"/>
    <property type="match status" value="1"/>
</dbReference>
<dbReference type="InterPro" id="IPR004843">
    <property type="entry name" value="Calcineurin-like_PHP"/>
</dbReference>
<dbReference type="SUPFAM" id="SSF56300">
    <property type="entry name" value="Metallo-dependent phosphatases"/>
    <property type="match status" value="1"/>
</dbReference>
<evidence type="ECO:0000313" key="9">
    <source>
        <dbReference type="Proteomes" id="UP000284604"/>
    </source>
</evidence>
<dbReference type="PANTHER" id="PTHR32440:SF11">
    <property type="entry name" value="METALLOPHOSPHOESTERASE DOMAIN-CONTAINING PROTEIN"/>
    <property type="match status" value="1"/>
</dbReference>
<dbReference type="Proteomes" id="UP000261223">
    <property type="component" value="Unassembled WGS sequence"/>
</dbReference>
<dbReference type="EMBL" id="QSSV01000006">
    <property type="protein sequence ID" value="RGM14380.1"/>
    <property type="molecule type" value="Genomic_DNA"/>
</dbReference>
<dbReference type="SUPFAM" id="SSF56988">
    <property type="entry name" value="Anthrax protective antigen"/>
    <property type="match status" value="1"/>
</dbReference>
<evidence type="ECO:0000313" key="7">
    <source>
        <dbReference type="Proteomes" id="UP000261223"/>
    </source>
</evidence>
<comment type="caution">
    <text evidence="2">The sequence shown here is derived from an EMBL/GenBank/DDBJ whole genome shotgun (WGS) entry which is preliminary data.</text>
</comment>
<proteinExistence type="predicted"/>
<evidence type="ECO:0000313" key="4">
    <source>
        <dbReference type="EMBL" id="RHC27383.1"/>
    </source>
</evidence>
<dbReference type="PANTHER" id="PTHR32440">
    <property type="entry name" value="PHOSPHATASE DCR2-RELATED-RELATED"/>
    <property type="match status" value="1"/>
</dbReference>
<dbReference type="Pfam" id="PF07691">
    <property type="entry name" value="PA14"/>
    <property type="match status" value="1"/>
</dbReference>
<dbReference type="PROSITE" id="PS51820">
    <property type="entry name" value="PA14"/>
    <property type="match status" value="1"/>
</dbReference>
<dbReference type="EMBL" id="QRPN01000007">
    <property type="protein sequence ID" value="RHM18765.1"/>
    <property type="molecule type" value="Genomic_DNA"/>
</dbReference>
<dbReference type="InterPro" id="IPR029052">
    <property type="entry name" value="Metallo-depent_PP-like"/>
</dbReference>
<dbReference type="GO" id="GO:0016788">
    <property type="term" value="F:hydrolase activity, acting on ester bonds"/>
    <property type="evidence" value="ECO:0007669"/>
    <property type="project" value="TreeGrafter"/>
</dbReference>
<dbReference type="RefSeq" id="WP_117665658.1">
    <property type="nucleotide sequence ID" value="NZ_CABOGI010000005.1"/>
</dbReference>
<evidence type="ECO:0000313" key="2">
    <source>
        <dbReference type="EMBL" id="RGM14380.1"/>
    </source>
</evidence>
<dbReference type="CDD" id="cd07383">
    <property type="entry name" value="MPP_Dcr2"/>
    <property type="match status" value="1"/>
</dbReference>
<dbReference type="EMBL" id="QSHQ01000033">
    <property type="protein sequence ID" value="RHC27383.1"/>
    <property type="molecule type" value="Genomic_DNA"/>
</dbReference>
<evidence type="ECO:0000313" key="3">
    <source>
        <dbReference type="EMBL" id="RGW98457.1"/>
    </source>
</evidence>
<dbReference type="Proteomes" id="UP000283762">
    <property type="component" value="Unassembled WGS sequence"/>
</dbReference>
<dbReference type="GO" id="GO:0005737">
    <property type="term" value="C:cytoplasm"/>
    <property type="evidence" value="ECO:0007669"/>
    <property type="project" value="TreeGrafter"/>
</dbReference>
<reference evidence="7 8" key="1">
    <citation type="submission" date="2018-08" db="EMBL/GenBank/DDBJ databases">
        <title>A genome reference for cultivated species of the human gut microbiota.</title>
        <authorList>
            <person name="Zou Y."/>
            <person name="Xue W."/>
            <person name="Luo G."/>
        </authorList>
    </citation>
    <scope>NUCLEOTIDE SEQUENCE [LARGE SCALE GENOMIC DNA]</scope>
    <source>
        <strain evidence="3 10">AF05-4</strain>
        <strain evidence="6 9">AF35-20</strain>
        <strain evidence="5 8">AM25-16</strain>
        <strain evidence="4 11">AM36-9BH</strain>
        <strain evidence="2 7">TF03-6</strain>
    </source>
</reference>
<dbReference type="InterPro" id="IPR011658">
    <property type="entry name" value="PA14_dom"/>
</dbReference>
<feature type="domain" description="PA14" evidence="1">
    <location>
        <begin position="341"/>
        <end position="477"/>
    </location>
</feature>
<dbReference type="Proteomes" id="UP000284604">
    <property type="component" value="Unassembled WGS sequence"/>
</dbReference>
<dbReference type="SMART" id="SM00758">
    <property type="entry name" value="PA14"/>
    <property type="match status" value="1"/>
</dbReference>
<accession>A0A3E4UR03</accession>
<dbReference type="Proteomes" id="UP000285305">
    <property type="component" value="Unassembled WGS sequence"/>
</dbReference>